<dbReference type="OrthoDB" id="2691694at2"/>
<dbReference type="RefSeq" id="WP_096467532.1">
    <property type="nucleotide sequence ID" value="NZ_AP017312.1"/>
</dbReference>
<reference evidence="1 2" key="1">
    <citation type="submission" date="2015-12" db="EMBL/GenBank/DDBJ databases">
        <title>Genome sequence of Aneurinibacillus soli.</title>
        <authorList>
            <person name="Lee J.S."/>
            <person name="Lee K.C."/>
            <person name="Kim K.K."/>
            <person name="Lee B.W."/>
        </authorList>
    </citation>
    <scope>NUCLEOTIDE SEQUENCE [LARGE SCALE GENOMIC DNA]</scope>
    <source>
        <strain evidence="1 2">CB4</strain>
    </source>
</reference>
<proteinExistence type="predicted"/>
<evidence type="ECO:0000313" key="2">
    <source>
        <dbReference type="Proteomes" id="UP000217696"/>
    </source>
</evidence>
<dbReference type="NCBIfam" id="NF033225">
    <property type="entry name" value="spore_CmpA"/>
    <property type="match status" value="1"/>
</dbReference>
<accession>A0A0U4WNY2</accession>
<sequence length="39" mass="4868">MPQWLKRQLMKAFQTKNRRQILLLNDCWFLYQDKQGGRN</sequence>
<evidence type="ECO:0000313" key="1">
    <source>
        <dbReference type="EMBL" id="BAU29897.1"/>
    </source>
</evidence>
<dbReference type="EMBL" id="AP017312">
    <property type="protein sequence ID" value="BAU29897.1"/>
    <property type="molecule type" value="Genomic_DNA"/>
</dbReference>
<protein>
    <submittedName>
        <fullName evidence="1">Uncharacterized protein</fullName>
    </submittedName>
</protein>
<dbReference type="Proteomes" id="UP000217696">
    <property type="component" value="Chromosome"/>
</dbReference>
<dbReference type="KEGG" id="asoc:CB4_04151"/>
<organism evidence="1 2">
    <name type="scientific">Aneurinibacillus soli</name>
    <dbReference type="NCBI Taxonomy" id="1500254"/>
    <lineage>
        <taxon>Bacteria</taxon>
        <taxon>Bacillati</taxon>
        <taxon>Bacillota</taxon>
        <taxon>Bacilli</taxon>
        <taxon>Bacillales</taxon>
        <taxon>Paenibacillaceae</taxon>
        <taxon>Aneurinibacillus group</taxon>
        <taxon>Aneurinibacillus</taxon>
    </lineage>
</organism>
<dbReference type="InterPro" id="IPR047764">
    <property type="entry name" value="CmpA"/>
</dbReference>
<gene>
    <name evidence="1" type="ORF">CB4_04151</name>
</gene>
<dbReference type="AlphaFoldDB" id="A0A0U4WNY2"/>
<keyword evidence="2" id="KW-1185">Reference proteome</keyword>
<dbReference type="Pfam" id="PF26301">
    <property type="entry name" value="spore_CmpA"/>
    <property type="match status" value="1"/>
</dbReference>
<name>A0A0U4WNY2_9BACL</name>